<name>A0A2U2B5R4_9BACT</name>
<gene>
    <name evidence="1" type="primary">raiA</name>
    <name evidence="1" type="ORF">DDZ16_15705</name>
</gene>
<evidence type="ECO:0000313" key="2">
    <source>
        <dbReference type="Proteomes" id="UP000244956"/>
    </source>
</evidence>
<dbReference type="EMBL" id="QEWP01000015">
    <property type="protein sequence ID" value="PWD98373.1"/>
    <property type="molecule type" value="Genomic_DNA"/>
</dbReference>
<proteinExistence type="predicted"/>
<comment type="caution">
    <text evidence="1">The sequence shown here is derived from an EMBL/GenBank/DDBJ whole genome shotgun (WGS) entry which is preliminary data.</text>
</comment>
<dbReference type="InterPro" id="IPR036567">
    <property type="entry name" value="RHF-like"/>
</dbReference>
<reference evidence="1 2" key="1">
    <citation type="submission" date="2018-05" db="EMBL/GenBank/DDBJ databases">
        <title>Marinilabilia rubrum sp. nov., isolated from saltern sediment.</title>
        <authorList>
            <person name="Zhang R."/>
        </authorList>
    </citation>
    <scope>NUCLEOTIDE SEQUENCE [LARGE SCALE GENOMIC DNA]</scope>
    <source>
        <strain evidence="1 2">WTE16</strain>
    </source>
</reference>
<evidence type="ECO:0000313" key="1">
    <source>
        <dbReference type="EMBL" id="PWD98373.1"/>
    </source>
</evidence>
<dbReference type="NCBIfam" id="TIGR00741">
    <property type="entry name" value="yfiA"/>
    <property type="match status" value="1"/>
</dbReference>
<keyword evidence="2" id="KW-1185">Reference proteome</keyword>
<organism evidence="1 2">
    <name type="scientific">Marinilabilia rubra</name>
    <dbReference type="NCBI Taxonomy" id="2162893"/>
    <lineage>
        <taxon>Bacteria</taxon>
        <taxon>Pseudomonadati</taxon>
        <taxon>Bacteroidota</taxon>
        <taxon>Bacteroidia</taxon>
        <taxon>Marinilabiliales</taxon>
        <taxon>Marinilabiliaceae</taxon>
        <taxon>Marinilabilia</taxon>
    </lineage>
</organism>
<dbReference type="Pfam" id="PF02482">
    <property type="entry name" value="Ribosomal_S30AE"/>
    <property type="match status" value="1"/>
</dbReference>
<dbReference type="AlphaFoldDB" id="A0A2U2B5R4"/>
<dbReference type="CDD" id="cd00552">
    <property type="entry name" value="RaiA"/>
    <property type="match status" value="1"/>
</dbReference>
<sequence length="99" mass="11248">MNITIQSVHFDASERLEGFIQQKVGKLDQFSDEIITAEVILRVDKSESSDNKLAEVQLDIPGSNLFAKKQNKTFEEAVDLACEALRKQLIKRKEKLKAK</sequence>
<dbReference type="OrthoDB" id="9808702at2"/>
<dbReference type="InterPro" id="IPR003489">
    <property type="entry name" value="RHF/RaiA"/>
</dbReference>
<accession>A0A2U2B5R4</accession>
<dbReference type="SUPFAM" id="SSF69754">
    <property type="entry name" value="Ribosome binding protein Y (YfiA homologue)"/>
    <property type="match status" value="1"/>
</dbReference>
<protein>
    <submittedName>
        <fullName evidence="1">Ribosome-associated translation inhibitor RaiA</fullName>
    </submittedName>
</protein>
<dbReference type="Proteomes" id="UP000244956">
    <property type="component" value="Unassembled WGS sequence"/>
</dbReference>
<dbReference type="RefSeq" id="WP_109265434.1">
    <property type="nucleotide sequence ID" value="NZ_QEWP01000015.1"/>
</dbReference>
<dbReference type="Gene3D" id="3.30.160.100">
    <property type="entry name" value="Ribosome hibernation promotion factor-like"/>
    <property type="match status" value="1"/>
</dbReference>